<accession>A0A5J9U4Q0</accession>
<reference evidence="2 3" key="1">
    <citation type="journal article" date="2019" name="Sci. Rep.">
        <title>A high-quality genome of Eragrostis curvula grass provides insights into Poaceae evolution and supports new strategies to enhance forage quality.</title>
        <authorList>
            <person name="Carballo J."/>
            <person name="Santos B.A.C.M."/>
            <person name="Zappacosta D."/>
            <person name="Garbus I."/>
            <person name="Selva J.P."/>
            <person name="Gallo C.A."/>
            <person name="Diaz A."/>
            <person name="Albertini E."/>
            <person name="Caccamo M."/>
            <person name="Echenique V."/>
        </authorList>
    </citation>
    <scope>NUCLEOTIDE SEQUENCE [LARGE SCALE GENOMIC DNA]</scope>
    <source>
        <strain evidence="3">cv. Victoria</strain>
        <tissue evidence="2">Leaf</tissue>
    </source>
</reference>
<protein>
    <submittedName>
        <fullName evidence="2">Uncharacterized protein</fullName>
    </submittedName>
</protein>
<feature type="non-terminal residue" evidence="2">
    <location>
        <position position="169"/>
    </location>
</feature>
<keyword evidence="3" id="KW-1185">Reference proteome</keyword>
<gene>
    <name evidence="2" type="ORF">EJB05_34710</name>
</gene>
<evidence type="ECO:0000313" key="3">
    <source>
        <dbReference type="Proteomes" id="UP000324897"/>
    </source>
</evidence>
<sequence>MSSLIFLPFHIGIICPLPSQLRQPATHQTPPAARLHSPSRSPAPLHTKCAQDPCRGALLSKLIEGQGLDKVLKDSTFTGKDCSVWILVCDSDCFGKIFHQELKLINVHITRLAIERCSISSNLPAIEYRSSDGEKDIMRHVFRWDKAPYEFVFQNGLEARRQDNGAPDE</sequence>
<comment type="caution">
    <text evidence="2">The sequence shown here is derived from an EMBL/GenBank/DDBJ whole genome shotgun (WGS) entry which is preliminary data.</text>
</comment>
<dbReference type="EMBL" id="RWGY01000029">
    <property type="protein sequence ID" value="TVU18603.1"/>
    <property type="molecule type" value="Genomic_DNA"/>
</dbReference>
<evidence type="ECO:0000256" key="1">
    <source>
        <dbReference type="SAM" id="MobiDB-lite"/>
    </source>
</evidence>
<feature type="non-terminal residue" evidence="2">
    <location>
        <position position="1"/>
    </location>
</feature>
<dbReference type="Gene3D" id="3.90.210.10">
    <property type="entry name" value="Heat-Labile Enterotoxin, subunit A"/>
    <property type="match status" value="1"/>
</dbReference>
<feature type="region of interest" description="Disordered" evidence="1">
    <location>
        <begin position="22"/>
        <end position="45"/>
    </location>
</feature>
<dbReference type="Proteomes" id="UP000324897">
    <property type="component" value="Chromosome 7"/>
</dbReference>
<evidence type="ECO:0000313" key="2">
    <source>
        <dbReference type="EMBL" id="TVU18603.1"/>
    </source>
</evidence>
<name>A0A5J9U4Q0_9POAL</name>
<proteinExistence type="predicted"/>
<dbReference type="Gramene" id="TVU18603">
    <property type="protein sequence ID" value="TVU18603"/>
    <property type="gene ID" value="EJB05_34710"/>
</dbReference>
<organism evidence="2 3">
    <name type="scientific">Eragrostis curvula</name>
    <name type="common">weeping love grass</name>
    <dbReference type="NCBI Taxonomy" id="38414"/>
    <lineage>
        <taxon>Eukaryota</taxon>
        <taxon>Viridiplantae</taxon>
        <taxon>Streptophyta</taxon>
        <taxon>Embryophyta</taxon>
        <taxon>Tracheophyta</taxon>
        <taxon>Spermatophyta</taxon>
        <taxon>Magnoliopsida</taxon>
        <taxon>Liliopsida</taxon>
        <taxon>Poales</taxon>
        <taxon>Poaceae</taxon>
        <taxon>PACMAD clade</taxon>
        <taxon>Chloridoideae</taxon>
        <taxon>Eragrostideae</taxon>
        <taxon>Eragrostidinae</taxon>
        <taxon>Eragrostis</taxon>
    </lineage>
</organism>
<dbReference type="OrthoDB" id="753881at2759"/>
<dbReference type="AlphaFoldDB" id="A0A5J9U4Q0"/>